<proteinExistence type="predicted"/>
<dbReference type="Proteomes" id="UP000766550">
    <property type="component" value="Unassembled WGS sequence"/>
</dbReference>
<keyword evidence="3" id="KW-1185">Reference proteome</keyword>
<sequence length="106" mass="11293">MSGATATRSPATVGYAPWILHRATAVLLVLLLAVHVAVQVFGLTALYGLGIYQPLLDLTLVAVFTHGFLGLRATLLETTWNRGAKRLVIWALGVAFAAIVLVRIIG</sequence>
<reference evidence="2 3" key="1">
    <citation type="submission" date="2021-06" db="EMBL/GenBank/DDBJ databases">
        <title>New haloarchaea isolates fom saline soil.</title>
        <authorList>
            <person name="Duran-Viseras A."/>
            <person name="Sanchez-Porro C.S."/>
            <person name="Ventosa A."/>
        </authorList>
    </citation>
    <scope>NUCLEOTIDE SEQUENCE [LARGE SCALE GENOMIC DNA]</scope>
    <source>
        <strain evidence="2 3">JCM 183640</strain>
    </source>
</reference>
<feature type="transmembrane region" description="Helical" evidence="1">
    <location>
        <begin position="55"/>
        <end position="75"/>
    </location>
</feature>
<evidence type="ECO:0000313" key="3">
    <source>
        <dbReference type="Proteomes" id="UP000766550"/>
    </source>
</evidence>
<dbReference type="EMBL" id="JAHQXF010000004">
    <property type="protein sequence ID" value="MBV0926285.1"/>
    <property type="molecule type" value="Genomic_DNA"/>
</dbReference>
<dbReference type="OrthoDB" id="378123at2157"/>
<protein>
    <recommendedName>
        <fullName evidence="4">Succinate dehydrogenase</fullName>
    </recommendedName>
</protein>
<dbReference type="InterPro" id="IPR034804">
    <property type="entry name" value="SQR/QFR_C/D"/>
</dbReference>
<comment type="caution">
    <text evidence="2">The sequence shown here is derived from an EMBL/GenBank/DDBJ whole genome shotgun (WGS) entry which is preliminary data.</text>
</comment>
<dbReference type="GO" id="GO:0016020">
    <property type="term" value="C:membrane"/>
    <property type="evidence" value="ECO:0007669"/>
    <property type="project" value="InterPro"/>
</dbReference>
<accession>A0A8J7Y818</accession>
<dbReference type="Gene3D" id="1.20.1300.10">
    <property type="entry name" value="Fumarate reductase/succinate dehydrogenase, transmembrane subunit"/>
    <property type="match status" value="1"/>
</dbReference>
<name>A0A8J7Y818_9EURY</name>
<organism evidence="2 3">
    <name type="scientific">Haloarcula limicola</name>
    <dbReference type="NCBI Taxonomy" id="1429915"/>
    <lineage>
        <taxon>Archaea</taxon>
        <taxon>Methanobacteriati</taxon>
        <taxon>Methanobacteriota</taxon>
        <taxon>Stenosarchaea group</taxon>
        <taxon>Halobacteria</taxon>
        <taxon>Halobacteriales</taxon>
        <taxon>Haloarculaceae</taxon>
        <taxon>Haloarcula</taxon>
    </lineage>
</organism>
<dbReference type="SUPFAM" id="SSF81343">
    <property type="entry name" value="Fumarate reductase respiratory complex transmembrane subunits"/>
    <property type="match status" value="1"/>
</dbReference>
<keyword evidence="1" id="KW-0812">Transmembrane</keyword>
<feature type="transmembrane region" description="Helical" evidence="1">
    <location>
        <begin position="87"/>
        <end position="105"/>
    </location>
</feature>
<evidence type="ECO:0008006" key="4">
    <source>
        <dbReference type="Google" id="ProtNLM"/>
    </source>
</evidence>
<feature type="transmembrane region" description="Helical" evidence="1">
    <location>
        <begin position="25"/>
        <end position="49"/>
    </location>
</feature>
<evidence type="ECO:0000313" key="2">
    <source>
        <dbReference type="EMBL" id="MBV0926285.1"/>
    </source>
</evidence>
<dbReference type="RefSeq" id="WP_162319396.1">
    <property type="nucleotide sequence ID" value="NZ_JAHQXF010000004.1"/>
</dbReference>
<gene>
    <name evidence="2" type="ORF">KTS45_18925</name>
</gene>
<evidence type="ECO:0000256" key="1">
    <source>
        <dbReference type="SAM" id="Phobius"/>
    </source>
</evidence>
<dbReference type="AlphaFoldDB" id="A0A8J7Y818"/>
<keyword evidence="1" id="KW-1133">Transmembrane helix</keyword>
<keyword evidence="1" id="KW-0472">Membrane</keyword>